<dbReference type="SUPFAM" id="SSF56112">
    <property type="entry name" value="Protein kinase-like (PK-like)"/>
    <property type="match status" value="1"/>
</dbReference>
<feature type="compositionally biased region" description="Polar residues" evidence="1">
    <location>
        <begin position="113"/>
        <end position="122"/>
    </location>
</feature>
<dbReference type="AlphaFoldDB" id="A0A8S0VTN1"/>
<evidence type="ECO:0000313" key="3">
    <source>
        <dbReference type="Proteomes" id="UP000467700"/>
    </source>
</evidence>
<sequence length="477" mass="51941">MHHYKVRWGILLNTRNAIVAYLAGENTLYLSDVITRDAGKDFDSFTLTAAMYTLALTDWRPPTADFSVSFLDLKVEISQLKHQGEHSTAALRGRGNQGCGNRCGTTRASMFTAQRGSAGQQGQERDQDDTGRHDLLGDDCRQLSAFVRAVQAGQVFDRVKFETPATEASSSGSLNPAHLIICGPRPLGEGRAWTVFEGLLTFPNGSSSEMEITSLTVQVVNPRHLQGKLAAPTVPVRSTVIDTGAQALNDGAEDMTKGGYKSLCPSSLPAVSAAGAGDANASPPSELPAAKISPSSSWESRLDGSSLSLPTSLDKSDFSVSQQVAVKICCPRNRCGPYVEQEDLEDGVMWEGRLYDGPLRALQGNAVPHCYGLFSSADEEVFVMVQERLWGPMAESWAMVHDLQAQPVLDAFEALHRAGVLHQDLDPRHVQFASTEGHEGGYRLIDFNLALGPGEWTDEDREQEDRLLRNRLGLLRR</sequence>
<dbReference type="OrthoDB" id="2687876at2759"/>
<dbReference type="InterPro" id="IPR011009">
    <property type="entry name" value="Kinase-like_dom_sf"/>
</dbReference>
<name>A0A8S0VTN1_CYCAE</name>
<evidence type="ECO:0008006" key="4">
    <source>
        <dbReference type="Google" id="ProtNLM"/>
    </source>
</evidence>
<feature type="region of interest" description="Disordered" evidence="1">
    <location>
        <begin position="273"/>
        <end position="298"/>
    </location>
</feature>
<reference evidence="2 3" key="1">
    <citation type="submission" date="2020-01" db="EMBL/GenBank/DDBJ databases">
        <authorList>
            <person name="Gupta K D."/>
        </authorList>
    </citation>
    <scope>NUCLEOTIDE SEQUENCE [LARGE SCALE GENOMIC DNA]</scope>
</reference>
<organism evidence="2 3">
    <name type="scientific">Cyclocybe aegerita</name>
    <name type="common">Black poplar mushroom</name>
    <name type="synonym">Agrocybe aegerita</name>
    <dbReference type="NCBI Taxonomy" id="1973307"/>
    <lineage>
        <taxon>Eukaryota</taxon>
        <taxon>Fungi</taxon>
        <taxon>Dikarya</taxon>
        <taxon>Basidiomycota</taxon>
        <taxon>Agaricomycotina</taxon>
        <taxon>Agaricomycetes</taxon>
        <taxon>Agaricomycetidae</taxon>
        <taxon>Agaricales</taxon>
        <taxon>Agaricineae</taxon>
        <taxon>Bolbitiaceae</taxon>
        <taxon>Cyclocybe</taxon>
    </lineage>
</organism>
<evidence type="ECO:0000256" key="1">
    <source>
        <dbReference type="SAM" id="MobiDB-lite"/>
    </source>
</evidence>
<protein>
    <recommendedName>
        <fullName evidence="4">Protein kinase domain-containing protein</fullName>
    </recommendedName>
</protein>
<accession>A0A8S0VTN1</accession>
<gene>
    <name evidence="2" type="ORF">AAE3_LOCUS11055</name>
</gene>
<dbReference type="EMBL" id="CACVBS010000070">
    <property type="protein sequence ID" value="CAA7268779.1"/>
    <property type="molecule type" value="Genomic_DNA"/>
</dbReference>
<dbReference type="Proteomes" id="UP000467700">
    <property type="component" value="Unassembled WGS sequence"/>
</dbReference>
<feature type="compositionally biased region" description="Basic and acidic residues" evidence="1">
    <location>
        <begin position="123"/>
        <end position="134"/>
    </location>
</feature>
<comment type="caution">
    <text evidence="2">The sequence shown here is derived from an EMBL/GenBank/DDBJ whole genome shotgun (WGS) entry which is preliminary data.</text>
</comment>
<evidence type="ECO:0000313" key="2">
    <source>
        <dbReference type="EMBL" id="CAA7268779.1"/>
    </source>
</evidence>
<feature type="compositionally biased region" description="Low complexity" evidence="1">
    <location>
        <begin position="273"/>
        <end position="284"/>
    </location>
</feature>
<proteinExistence type="predicted"/>
<keyword evidence="3" id="KW-1185">Reference proteome</keyword>
<feature type="region of interest" description="Disordered" evidence="1">
    <location>
        <begin position="113"/>
        <end position="134"/>
    </location>
</feature>